<dbReference type="SUPFAM" id="SSF48371">
    <property type="entry name" value="ARM repeat"/>
    <property type="match status" value="2"/>
</dbReference>
<proteinExistence type="predicted"/>
<dbReference type="InterPro" id="IPR046523">
    <property type="entry name" value="UTP20_dom"/>
</dbReference>
<dbReference type="GO" id="GO:0032040">
    <property type="term" value="C:small-subunit processome"/>
    <property type="evidence" value="ECO:0007669"/>
    <property type="project" value="TreeGrafter"/>
</dbReference>
<gene>
    <name evidence="2" type="ORF">X943_003411</name>
</gene>
<reference evidence="2" key="2">
    <citation type="submission" date="2021-05" db="EMBL/GenBank/DDBJ databases">
        <authorList>
            <person name="Pain A."/>
        </authorList>
    </citation>
    <scope>NUCLEOTIDE SEQUENCE</scope>
    <source>
        <strain evidence="2">1802A</strain>
    </source>
</reference>
<comment type="caution">
    <text evidence="2">The sequence shown here is derived from an EMBL/GenBank/DDBJ whole genome shotgun (WGS) entry which is preliminary data.</text>
</comment>
<evidence type="ECO:0000313" key="2">
    <source>
        <dbReference type="EMBL" id="KAK1934931.1"/>
    </source>
</evidence>
<accession>A0AAD9GAM1</accession>
<protein>
    <recommendedName>
        <fullName evidence="1">U3 small nucleolar RNA-associated protein 20 domain-containing protein</fullName>
    </recommendedName>
</protein>
<dbReference type="Proteomes" id="UP001195914">
    <property type="component" value="Unassembled WGS sequence"/>
</dbReference>
<evidence type="ECO:0000313" key="3">
    <source>
        <dbReference type="Proteomes" id="UP001195914"/>
    </source>
</evidence>
<dbReference type="PANTHER" id="PTHR17695:SF11">
    <property type="entry name" value="SMALL SUBUNIT PROCESSOME COMPONENT 20 HOMOLOG"/>
    <property type="match status" value="1"/>
</dbReference>
<keyword evidence="3" id="KW-1185">Reference proteome</keyword>
<reference evidence="2" key="1">
    <citation type="journal article" date="2014" name="Nucleic Acids Res.">
        <title>The evolutionary dynamics of variant antigen genes in Babesia reveal a history of genomic innovation underlying host-parasite interaction.</title>
        <authorList>
            <person name="Jackson A.P."/>
            <person name="Otto T.D."/>
            <person name="Darby A."/>
            <person name="Ramaprasad A."/>
            <person name="Xia D."/>
            <person name="Echaide I.E."/>
            <person name="Farber M."/>
            <person name="Gahlot S."/>
            <person name="Gamble J."/>
            <person name="Gupta D."/>
            <person name="Gupta Y."/>
            <person name="Jackson L."/>
            <person name="Malandrin L."/>
            <person name="Malas T.B."/>
            <person name="Moussa E."/>
            <person name="Nair M."/>
            <person name="Reid A.J."/>
            <person name="Sanders M."/>
            <person name="Sharma J."/>
            <person name="Tracey A."/>
            <person name="Quail M.A."/>
            <person name="Weir W."/>
            <person name="Wastling J.M."/>
            <person name="Hall N."/>
            <person name="Willadsen P."/>
            <person name="Lingelbach K."/>
            <person name="Shiels B."/>
            <person name="Tait A."/>
            <person name="Berriman M."/>
            <person name="Allred D.R."/>
            <person name="Pain A."/>
        </authorList>
    </citation>
    <scope>NUCLEOTIDE SEQUENCE</scope>
    <source>
        <strain evidence="2">1802A</strain>
    </source>
</reference>
<feature type="domain" description="U3 small nucleolar RNA-associated protein 20" evidence="1">
    <location>
        <begin position="1629"/>
        <end position="1828"/>
    </location>
</feature>
<dbReference type="Pfam" id="PF20416">
    <property type="entry name" value="UTP20"/>
    <property type="match status" value="1"/>
</dbReference>
<name>A0AAD9GAM1_BABDI</name>
<dbReference type="GO" id="GO:0030686">
    <property type="term" value="C:90S preribosome"/>
    <property type="evidence" value="ECO:0007669"/>
    <property type="project" value="TreeGrafter"/>
</dbReference>
<dbReference type="InterPro" id="IPR052575">
    <property type="entry name" value="SSU_processome_comp_20"/>
</dbReference>
<dbReference type="InterPro" id="IPR016024">
    <property type="entry name" value="ARM-type_fold"/>
</dbReference>
<dbReference type="EMBL" id="JAHBMH010000062">
    <property type="protein sequence ID" value="KAK1934931.1"/>
    <property type="molecule type" value="Genomic_DNA"/>
</dbReference>
<dbReference type="PANTHER" id="PTHR17695">
    <property type="entry name" value="SMALL SUBUNIT PROCESSOME COMPONENT 20 HOMOLOG"/>
    <property type="match status" value="1"/>
</dbReference>
<organism evidence="2 3">
    <name type="scientific">Babesia divergens</name>
    <dbReference type="NCBI Taxonomy" id="32595"/>
    <lineage>
        <taxon>Eukaryota</taxon>
        <taxon>Sar</taxon>
        <taxon>Alveolata</taxon>
        <taxon>Apicomplexa</taxon>
        <taxon>Aconoidasida</taxon>
        <taxon>Piroplasmida</taxon>
        <taxon>Babesiidae</taxon>
        <taxon>Babesia</taxon>
    </lineage>
</organism>
<evidence type="ECO:0000259" key="1">
    <source>
        <dbReference type="Pfam" id="PF20416"/>
    </source>
</evidence>
<sequence length="2618" mass="296408">MTNPGKFKYVSSSKRSRTLAAAPFGDIGPIIASDGPVDKRRFFLQSLRNTLRCKDLIKHKQILKDILNKCQLSSDLSVDSTLPFSKWSDGVVSNLLSCAESATNLELKAICRLLAIFFKDYGDQGVVAVPFETLLRLLEKNPDANAEPIFSFLSTHFSANSRCVGANLDGIVVNMDPWLRHKHILIRRLSMETLSLLLRRLTEDKDGSEHLLFGIIKNVHGTFTTKLQPIFKFLLSSISSCDVYYHEEPDVLSAVSRIATAVRHCLGMMSRHCKGRTLELEWLDPLYEDCMGKFKEATLCTVKVSAYSIAAELCVEMFATFRNKNNFHIKDMVLVKVGPAFDAILTHYLIPLLSFAKDMFPARHVLLDEICHLLVRVVRTPCDATNVLDTRFADVLDNLICFIDDATDITHLMVLLEWRLKSDNLRHISHFLLVISNLFDSREVFHLVLVNPVVNKRILDCITAAMDSLTSMKGISSLEEGSPSESDYVKCFYDSMSIVFGCLRGLSSISSMRSKMKAAPISLDKTLLENILKECFSAFKTVKDSKLNVEVILQCLYLMDLSDRSIWIQCLVDAVKDDPSLLSNHRLLDELTLNFSQSMLPLSHHILSMLPNVECNFRQSCLRFFLAYFDAKGVDACSLRTLLDMESLDPSLENERRKSLLMTKCVETLDLDTGIMADQELLILIVSKTLLSQYYVKFAPLWQATFEAYSKLVLHLVNTLTGSRASFRKTLLDSLWNDCFSLINGKITLSVHISEALPSFVLPFLPAHDYESTDEVTMQRELLSLMARNISYMGNKESYLRILTSYTYSQLVDESKEAFRKQALATVSTLLQKYPLKEGMDELVDLCLREVIRSNDPIIRESCLFIIATKYPGVDVNRLHTVATGTDQQITNEEDSISYSHLKDSDCRELSIGIAIRMLCPRILQYSKQLHGKSIFDHLATLKPRYLSLLIVEFIPGCFSSLFFKDAQLSDDSYRMMVERLDFIGGTSGKPSLHRGIRTLCVIVKRLKKNLHMQALPLLEFCCGLLSICIQEWSDSSEHDHKRVIFDDCNVDSVVSMTITLMTDVVNTFDSMFQSFLDILSKHTALLKALLDKNKDVLQFVVCLTARTDYINDVCRSVLASVFPYLFKRSATPQVISIIENTYCQYSSQAGEASPFSEDIICMLVCHASTVVDCIKDYKPLAAHIVKGILCLPVDDSLRHVCLSILLNNLPNVKAMRLHKVSHDTSRYDLLRGLRRLLESINMCVFLLTIEDVSTINRIWDFVNECLFYVGDMECRRITCSILGSLPVKEAGLEFISMKLLSMNTGNSGSMDTKIDLDLNCQHLSSLCDELKDHTISAKVLYTSLLHSLFLLLSGHADPGVRRCVLKFTFAIMDIISSSLSSCCLDEPLNYPNVASNCDYMDMSTTPFVILLFKGIFPFIQRCISGLRSRGSLFTIAIDLLEQFSMIFSGDIRLKSFFNTRLHGDLLCNHEFVECLSNLRGVQKYNRNEGLKQLRDLLRRDDVFSSYTTYRLLVPLCIQFMLQSESSNYALFRETSRDCLIECGGKLSPSMLLKFLRLLVDAYQGCKITTFLEVFSAVVRKLPVSRDSGKSSFISVDVNYERSQLVLQKLRRMLMRSQPNGDDLACPDVFEALGALLRHYTDDTCERETIKYSRLIGKLLCSRSRAARRYARISIIKFLQSIGFRFFPLVLKELASALNRGFQLQVLIFTAHSMLSSLFESDPSLKLSRDNGLPYMLQMITNELLMRQERGEKQSKIDEGRHPKALTLIELLGKFGDLYVCISLCSYLWSLLKGTCKMPPGGSFEYSNKFLHTVEHLISGAIRGFIANYDVDLYWLGNSLFYGYLAYVRGMTDRIEKQLPPNVVTQYKMWIDVARNSLKHEAMEHHEGASPVVCDADKDIAVNTKKEDHYMLYPGTSTGRSLPTMKKPGFDDRIVAPLFVNAALRLYNHILSVPENVFNKNVDAGLSSPEGVLKSSDCDLSESSVSGVSTAFGILLCFICEDVKLQRSSASCMIHLCDANNAFLKTCGTHLADHLIERLGTMQYVGSEDLAKDHLRLASMLLRSNSSSFLFNAWKKSGKCNELVDGLLLQIETNIDRPGIQVPLLKLYMVLVQLEVSSSRQSKSLYDVFNEIFVRMLKGTLTPAALRVSARVVAMFLSQAPMDESNRTKRFGMLLKHLSSSSGIVRLGVLQCIHHFLKGLSKKGAWKRYSEMVAVAITMQLTTENDVQCKRHMATILTLIWVEGSSDHKKEFLECVAHFLNKSSGCKDAVFAYVLFHCISQGASITWLRKSRILEVSIPFLGGFDRVDTTDISRNSSMWQFQYYWLRLLLHLLNVSQEFEFIRLSDGITAAEDPTTFVMNKVWRYAVMFGIKSSHPWIKGASIRLISQVLCNSSAYDCFSADYCGDIYELAKPCLKLLSTESSMVERHEKVGAAVQDYILVLLDQVLRRASKSDKTVERLVSKLCYSLRVDLGKPRHCYRRIDILLSIMDRFARDTRVYQNFLRAAMLRMMIALTRATACKAYYRLPKSTWVDSADSDSSETSVSISDLAYKIMSKIEAGFNAINEGSEFLKLLGFSRDFVLRRKMLKRTKGQLVRLPNAKSVKMKRKGRKRRRVHPN</sequence>